<evidence type="ECO:0000256" key="2">
    <source>
        <dbReference type="SAM" id="MobiDB-lite"/>
    </source>
</evidence>
<gene>
    <name evidence="3" type="ORF">WM40_24490</name>
</gene>
<evidence type="ECO:0000313" key="3">
    <source>
        <dbReference type="EMBL" id="KKB61211.1"/>
    </source>
</evidence>
<sequence length="192" mass="19303">MSPYVITGLGAGILGIALGAAGMHYTIDAAQLAGAHEALASEKAAHARDNEQAAVNLKAVSDTAAQASAAAIAKQTSMQQANDSAQATIAKLQGEKNAADQKYRSALAAGTERVRVAVRSCQADSPAGGGTVPGNPQPASGGDDSAAHADLDPAVAERVFGVTADDQREIDKLVKLQAWACTVKADAPGCAK</sequence>
<dbReference type="PATRIC" id="fig|28092.6.peg.5759"/>
<evidence type="ECO:0000313" key="4">
    <source>
        <dbReference type="Proteomes" id="UP000033618"/>
    </source>
</evidence>
<keyword evidence="4" id="KW-1185">Reference proteome</keyword>
<accession>A0A0F5JTP6</accession>
<protein>
    <submittedName>
        <fullName evidence="3">Uncharacterized protein</fullName>
    </submittedName>
</protein>
<dbReference type="EMBL" id="LAQU01000058">
    <property type="protein sequence ID" value="KKB61211.1"/>
    <property type="molecule type" value="Genomic_DNA"/>
</dbReference>
<reference evidence="3 4" key="1">
    <citation type="submission" date="2015-03" db="EMBL/GenBank/DDBJ databases">
        <title>Draft Genome Sequence of Burkholderia andropogonis type strain ICMP2807, isolated from Sorghum bicolor.</title>
        <authorList>
            <person name="Lopes-Santos L."/>
            <person name="Castro D.B."/>
            <person name="Ottoboni L.M."/>
            <person name="Park D."/>
            <person name="Weirc B.S."/>
            <person name="Destefano S.A."/>
        </authorList>
    </citation>
    <scope>NUCLEOTIDE SEQUENCE [LARGE SCALE GENOMIC DNA]</scope>
    <source>
        <strain evidence="3 4">ICMP2807</strain>
    </source>
</reference>
<keyword evidence="1" id="KW-0175">Coiled coil</keyword>
<evidence type="ECO:0000256" key="1">
    <source>
        <dbReference type="SAM" id="Coils"/>
    </source>
</evidence>
<feature type="region of interest" description="Disordered" evidence="2">
    <location>
        <begin position="122"/>
        <end position="148"/>
    </location>
</feature>
<dbReference type="OrthoDB" id="9036040at2"/>
<dbReference type="Proteomes" id="UP000033618">
    <property type="component" value="Unassembled WGS sequence"/>
</dbReference>
<dbReference type="AlphaFoldDB" id="A0A0F5JTP6"/>
<dbReference type="STRING" id="28092.WM40_24490"/>
<name>A0A0F5JTP6_9BURK</name>
<organism evidence="3 4">
    <name type="scientific">Robbsia andropogonis</name>
    <dbReference type="NCBI Taxonomy" id="28092"/>
    <lineage>
        <taxon>Bacteria</taxon>
        <taxon>Pseudomonadati</taxon>
        <taxon>Pseudomonadota</taxon>
        <taxon>Betaproteobacteria</taxon>
        <taxon>Burkholderiales</taxon>
        <taxon>Burkholderiaceae</taxon>
        <taxon>Robbsia</taxon>
    </lineage>
</organism>
<proteinExistence type="predicted"/>
<comment type="caution">
    <text evidence="3">The sequence shown here is derived from an EMBL/GenBank/DDBJ whole genome shotgun (WGS) entry which is preliminary data.</text>
</comment>
<feature type="coiled-coil region" evidence="1">
    <location>
        <begin position="82"/>
        <end position="109"/>
    </location>
</feature>
<dbReference type="RefSeq" id="WP_046154265.1">
    <property type="nucleotide sequence ID" value="NZ_CADFGU010000023.1"/>
</dbReference>